<evidence type="ECO:0000313" key="1">
    <source>
        <dbReference type="EMBL" id="KAI0064386.1"/>
    </source>
</evidence>
<reference evidence="1" key="1">
    <citation type="submission" date="2021-03" db="EMBL/GenBank/DDBJ databases">
        <authorList>
            <consortium name="DOE Joint Genome Institute"/>
            <person name="Ahrendt S."/>
            <person name="Looney B.P."/>
            <person name="Miyauchi S."/>
            <person name="Morin E."/>
            <person name="Drula E."/>
            <person name="Courty P.E."/>
            <person name="Chicoki N."/>
            <person name="Fauchery L."/>
            <person name="Kohler A."/>
            <person name="Kuo A."/>
            <person name="Labutti K."/>
            <person name="Pangilinan J."/>
            <person name="Lipzen A."/>
            <person name="Riley R."/>
            <person name="Andreopoulos W."/>
            <person name="He G."/>
            <person name="Johnson J."/>
            <person name="Barry K.W."/>
            <person name="Grigoriev I.V."/>
            <person name="Nagy L."/>
            <person name="Hibbett D."/>
            <person name="Henrissat B."/>
            <person name="Matheny P.B."/>
            <person name="Labbe J."/>
            <person name="Martin F."/>
        </authorList>
    </citation>
    <scope>NUCLEOTIDE SEQUENCE</scope>
    <source>
        <strain evidence="1">HHB10654</strain>
    </source>
</reference>
<reference evidence="1" key="2">
    <citation type="journal article" date="2022" name="New Phytol.">
        <title>Evolutionary transition to the ectomycorrhizal habit in the genomes of a hyperdiverse lineage of mushroom-forming fungi.</title>
        <authorList>
            <person name="Looney B."/>
            <person name="Miyauchi S."/>
            <person name="Morin E."/>
            <person name="Drula E."/>
            <person name="Courty P.E."/>
            <person name="Kohler A."/>
            <person name="Kuo A."/>
            <person name="LaButti K."/>
            <person name="Pangilinan J."/>
            <person name="Lipzen A."/>
            <person name="Riley R."/>
            <person name="Andreopoulos W."/>
            <person name="He G."/>
            <person name="Johnson J."/>
            <person name="Nolan M."/>
            <person name="Tritt A."/>
            <person name="Barry K.W."/>
            <person name="Grigoriev I.V."/>
            <person name="Nagy L.G."/>
            <person name="Hibbett D."/>
            <person name="Henrissat B."/>
            <person name="Matheny P.B."/>
            <person name="Labbe J."/>
            <person name="Martin F.M."/>
        </authorList>
    </citation>
    <scope>NUCLEOTIDE SEQUENCE</scope>
    <source>
        <strain evidence="1">HHB10654</strain>
    </source>
</reference>
<comment type="caution">
    <text evidence="1">The sequence shown here is derived from an EMBL/GenBank/DDBJ whole genome shotgun (WGS) entry which is preliminary data.</text>
</comment>
<gene>
    <name evidence="1" type="ORF">BV25DRAFT_1914577</name>
</gene>
<organism evidence="1 2">
    <name type="scientific">Artomyces pyxidatus</name>
    <dbReference type="NCBI Taxonomy" id="48021"/>
    <lineage>
        <taxon>Eukaryota</taxon>
        <taxon>Fungi</taxon>
        <taxon>Dikarya</taxon>
        <taxon>Basidiomycota</taxon>
        <taxon>Agaricomycotina</taxon>
        <taxon>Agaricomycetes</taxon>
        <taxon>Russulales</taxon>
        <taxon>Auriscalpiaceae</taxon>
        <taxon>Artomyces</taxon>
    </lineage>
</organism>
<proteinExistence type="predicted"/>
<protein>
    <submittedName>
        <fullName evidence="1">Uncharacterized protein</fullName>
    </submittedName>
</protein>
<keyword evidence="2" id="KW-1185">Reference proteome</keyword>
<dbReference type="EMBL" id="MU277199">
    <property type="protein sequence ID" value="KAI0064386.1"/>
    <property type="molecule type" value="Genomic_DNA"/>
</dbReference>
<accession>A0ACB8T8P5</accession>
<name>A0ACB8T8P5_9AGAM</name>
<evidence type="ECO:0000313" key="2">
    <source>
        <dbReference type="Proteomes" id="UP000814140"/>
    </source>
</evidence>
<dbReference type="Proteomes" id="UP000814140">
    <property type="component" value="Unassembled WGS sequence"/>
</dbReference>
<sequence length="339" mass="38925">MTSAASDAAALASAVKVIHVCNGIFLWEYFTTMRFEWEVFTGQRPWRWSFAIYMISRLLALGSVILTFIGFNLQTEFDCNAWFRCVLVFSWFAIAFASFLLVLRAIAIWHRNVYVTIFVMGLWFMNFGSATYSVTKGHTEWLPSFNTCLISGTADFRWGIMINFIEDLSLIAVMFLGVLDKKNATDLWRLLYVQGLAWMACTALSEIPAVVLSFLNINDGWNLMFQVPHMVIMVIISTRVYRNLFQYIIGEHDSTPYLFRHRRDARMSAMNASSDGVQVNVHRTVEVDVELNSLDRRDDSDMKGSMKGTVPVSIRTKTRAQEEMERVEQKMKEQSLLGI</sequence>